<evidence type="ECO:0000313" key="1">
    <source>
        <dbReference type="EMBL" id="TWT95164.1"/>
    </source>
</evidence>
<dbReference type="AlphaFoldDB" id="A0A5C6A5E4"/>
<name>A0A5C6A5E4_9BACT</name>
<proteinExistence type="predicted"/>
<protein>
    <submittedName>
        <fullName evidence="1">Uncharacterized protein</fullName>
    </submittedName>
</protein>
<organism evidence="1 2">
    <name type="scientific">Neorhodopirellula pilleata</name>
    <dbReference type="NCBI Taxonomy" id="2714738"/>
    <lineage>
        <taxon>Bacteria</taxon>
        <taxon>Pseudomonadati</taxon>
        <taxon>Planctomycetota</taxon>
        <taxon>Planctomycetia</taxon>
        <taxon>Pirellulales</taxon>
        <taxon>Pirellulaceae</taxon>
        <taxon>Neorhodopirellula</taxon>
    </lineage>
</organism>
<accession>A0A5C6A5E4</accession>
<comment type="caution">
    <text evidence="1">The sequence shown here is derived from an EMBL/GenBank/DDBJ whole genome shotgun (WGS) entry which is preliminary data.</text>
</comment>
<keyword evidence="2" id="KW-1185">Reference proteome</keyword>
<gene>
    <name evidence="1" type="ORF">Pla100_37490</name>
</gene>
<evidence type="ECO:0000313" key="2">
    <source>
        <dbReference type="Proteomes" id="UP000316213"/>
    </source>
</evidence>
<dbReference type="Proteomes" id="UP000316213">
    <property type="component" value="Unassembled WGS sequence"/>
</dbReference>
<sequence>MPKLGKILCQCEHFISLLRSKLKRLLLKPIDLILDVLQFDQCVVPTLFECRSYQTIVRINLLVTTLSQLCFVLRSLQSHLPLRIDLLVALHNHLIRLDRQLQLLVIEHIKHAPLDGVIQVRALHCHAR</sequence>
<reference evidence="1 2" key="1">
    <citation type="submission" date="2019-02" db="EMBL/GenBank/DDBJ databases">
        <title>Deep-cultivation of Planctomycetes and their phenomic and genomic characterization uncovers novel biology.</title>
        <authorList>
            <person name="Wiegand S."/>
            <person name="Jogler M."/>
            <person name="Boedeker C."/>
            <person name="Pinto D."/>
            <person name="Vollmers J."/>
            <person name="Rivas-Marin E."/>
            <person name="Kohn T."/>
            <person name="Peeters S.H."/>
            <person name="Heuer A."/>
            <person name="Rast P."/>
            <person name="Oberbeckmann S."/>
            <person name="Bunk B."/>
            <person name="Jeske O."/>
            <person name="Meyerdierks A."/>
            <person name="Storesund J.E."/>
            <person name="Kallscheuer N."/>
            <person name="Luecker S."/>
            <person name="Lage O.M."/>
            <person name="Pohl T."/>
            <person name="Merkel B.J."/>
            <person name="Hornburger P."/>
            <person name="Mueller R.-W."/>
            <person name="Bruemmer F."/>
            <person name="Labrenz M."/>
            <person name="Spormann A.M."/>
            <person name="Op Den Camp H."/>
            <person name="Overmann J."/>
            <person name="Amann R."/>
            <person name="Jetten M.S.M."/>
            <person name="Mascher T."/>
            <person name="Medema M.H."/>
            <person name="Devos D.P."/>
            <person name="Kaster A.-K."/>
            <person name="Ovreas L."/>
            <person name="Rohde M."/>
            <person name="Galperin M.Y."/>
            <person name="Jogler C."/>
        </authorList>
    </citation>
    <scope>NUCLEOTIDE SEQUENCE [LARGE SCALE GENOMIC DNA]</scope>
    <source>
        <strain evidence="1 2">Pla100</strain>
    </source>
</reference>
<dbReference type="EMBL" id="SJPM01000007">
    <property type="protein sequence ID" value="TWT95164.1"/>
    <property type="molecule type" value="Genomic_DNA"/>
</dbReference>